<evidence type="ECO:0000313" key="3">
    <source>
        <dbReference type="EMBL" id="MBB3948125.1"/>
    </source>
</evidence>
<name>A0A7W6G3R9_9HYPH</name>
<dbReference type="Proteomes" id="UP000565286">
    <property type="component" value="Unassembled WGS sequence"/>
</dbReference>
<comment type="caution">
    <text evidence="3">The sequence shown here is derived from an EMBL/GenBank/DDBJ whole genome shotgun (WGS) entry which is preliminary data.</text>
</comment>
<dbReference type="GO" id="GO:0051920">
    <property type="term" value="F:peroxiredoxin activity"/>
    <property type="evidence" value="ECO:0007669"/>
    <property type="project" value="InterPro"/>
</dbReference>
<gene>
    <name evidence="3" type="ORF">GGQ73_004099</name>
</gene>
<sequence>MKNIAASIAISALATTGVEAQEERKRVAPPAVYTVAPGLGHFTDDVLFGEVWVRTDLAPRDRSLVTLSAIVSTGKNEQIAAHVSRALDNDVKPGEIGELITHLAFYSGWPNAISAVTEIKKVFNERQIAPLNNSEATRIELEAAAEATRKATVDAAVAPTAAALADLTNRVLFGDLWQRPDLSARDRSLVTMAALIAVGQPEQLPFHANRAMDNGLTRPEASEVLTHVAFYSGWPRAMSAVPVLKQVFENRKGIQVSAPQANISITPAGAGAAPAPAEYFTGSVRISGRYQAEAPARIGGATVSFSAGARTAWHTHPLGQTLFIVSGRGWVQKEGEPVQQVGPGDVVWIPPLIRHWHGASASEPMSHFAVAEALDGSAVTWMEKVSDEDYGKGAAE</sequence>
<dbReference type="InterPro" id="IPR013096">
    <property type="entry name" value="Cupin_2"/>
</dbReference>
<evidence type="ECO:0000259" key="2">
    <source>
        <dbReference type="Pfam" id="PF07883"/>
    </source>
</evidence>
<feature type="domain" description="Carboxymuconolactone decarboxylase-like" evidence="1">
    <location>
        <begin position="37"/>
        <end position="117"/>
    </location>
</feature>
<proteinExistence type="predicted"/>
<dbReference type="AlphaFoldDB" id="A0A7W6G3R9"/>
<dbReference type="Gene3D" id="2.60.120.10">
    <property type="entry name" value="Jelly Rolls"/>
    <property type="match status" value="1"/>
</dbReference>
<dbReference type="InterPro" id="IPR003779">
    <property type="entry name" value="CMD-like"/>
</dbReference>
<evidence type="ECO:0000313" key="4">
    <source>
        <dbReference type="Proteomes" id="UP000565286"/>
    </source>
</evidence>
<dbReference type="InterPro" id="IPR011051">
    <property type="entry name" value="RmlC_Cupin_sf"/>
</dbReference>
<dbReference type="InterPro" id="IPR047263">
    <property type="entry name" value="HNL-like_cupin"/>
</dbReference>
<dbReference type="EC" id="4.1.1.44" evidence="3"/>
<dbReference type="InterPro" id="IPR029032">
    <property type="entry name" value="AhpD-like"/>
</dbReference>
<dbReference type="InterPro" id="IPR014710">
    <property type="entry name" value="RmlC-like_jellyroll"/>
</dbReference>
<dbReference type="RefSeq" id="WP_183897556.1">
    <property type="nucleotide sequence ID" value="NZ_JACIDV010000015.1"/>
</dbReference>
<dbReference type="Gene3D" id="1.20.1290.10">
    <property type="entry name" value="AhpD-like"/>
    <property type="match status" value="1"/>
</dbReference>
<keyword evidence="4" id="KW-1185">Reference proteome</keyword>
<accession>A0A7W6G3R9</accession>
<keyword evidence="3" id="KW-0456">Lyase</keyword>
<dbReference type="SUPFAM" id="SSF69118">
    <property type="entry name" value="AhpD-like"/>
    <property type="match status" value="2"/>
</dbReference>
<dbReference type="Pfam" id="PF07883">
    <property type="entry name" value="Cupin_2"/>
    <property type="match status" value="1"/>
</dbReference>
<dbReference type="CDD" id="cd02233">
    <property type="entry name" value="cupin_HNL-like"/>
    <property type="match status" value="1"/>
</dbReference>
<protein>
    <submittedName>
        <fullName evidence="3">4-carboxymuconolactone decarboxylase</fullName>
        <ecNumber evidence="3">4.1.1.44</ecNumber>
    </submittedName>
</protein>
<feature type="domain" description="Carboxymuconolactone decarboxylase-like" evidence="1">
    <location>
        <begin position="163"/>
        <end position="245"/>
    </location>
</feature>
<organism evidence="3 4">
    <name type="scientific">Rhizobium skierniewicense</name>
    <dbReference type="NCBI Taxonomy" id="984260"/>
    <lineage>
        <taxon>Bacteria</taxon>
        <taxon>Pseudomonadati</taxon>
        <taxon>Pseudomonadota</taxon>
        <taxon>Alphaproteobacteria</taxon>
        <taxon>Hyphomicrobiales</taxon>
        <taxon>Rhizobiaceae</taxon>
        <taxon>Rhizobium/Agrobacterium group</taxon>
        <taxon>Rhizobium</taxon>
    </lineage>
</organism>
<dbReference type="Pfam" id="PF02627">
    <property type="entry name" value="CMD"/>
    <property type="match status" value="2"/>
</dbReference>
<dbReference type="GO" id="GO:0047575">
    <property type="term" value="F:4-carboxymuconolactone decarboxylase activity"/>
    <property type="evidence" value="ECO:0007669"/>
    <property type="project" value="UniProtKB-EC"/>
</dbReference>
<dbReference type="PANTHER" id="PTHR33570:SF9">
    <property type="entry name" value="BLL4600 PROTEIN"/>
    <property type="match status" value="1"/>
</dbReference>
<dbReference type="SUPFAM" id="SSF51182">
    <property type="entry name" value="RmlC-like cupins"/>
    <property type="match status" value="1"/>
</dbReference>
<feature type="domain" description="Cupin type-2" evidence="2">
    <location>
        <begin position="303"/>
        <end position="367"/>
    </location>
</feature>
<dbReference type="EMBL" id="JACIDV010000015">
    <property type="protein sequence ID" value="MBB3948125.1"/>
    <property type="molecule type" value="Genomic_DNA"/>
</dbReference>
<evidence type="ECO:0000259" key="1">
    <source>
        <dbReference type="Pfam" id="PF02627"/>
    </source>
</evidence>
<reference evidence="3 4" key="1">
    <citation type="submission" date="2020-08" db="EMBL/GenBank/DDBJ databases">
        <title>Genomic Encyclopedia of Type Strains, Phase IV (KMG-IV): sequencing the most valuable type-strain genomes for metagenomic binning, comparative biology and taxonomic classification.</title>
        <authorList>
            <person name="Goeker M."/>
        </authorList>
    </citation>
    <scope>NUCLEOTIDE SEQUENCE [LARGE SCALE GENOMIC DNA]</scope>
    <source>
        <strain evidence="3 4">DSM 26438</strain>
    </source>
</reference>
<dbReference type="InterPro" id="IPR052512">
    <property type="entry name" value="4CMD/NDH-1_regulator"/>
</dbReference>
<dbReference type="PANTHER" id="PTHR33570">
    <property type="entry name" value="4-CARBOXYMUCONOLACTONE DECARBOXYLASE FAMILY PROTEIN"/>
    <property type="match status" value="1"/>
</dbReference>